<protein>
    <submittedName>
        <fullName evidence="9">B3 domain-containing protein REM8-like</fullName>
    </submittedName>
</protein>
<evidence type="ECO:0000256" key="1">
    <source>
        <dbReference type="ARBA" id="ARBA00004123"/>
    </source>
</evidence>
<dbReference type="SMART" id="SM01019">
    <property type="entry name" value="B3"/>
    <property type="match status" value="1"/>
</dbReference>
<accession>A0ABM0TXE4</accession>
<evidence type="ECO:0000256" key="5">
    <source>
        <dbReference type="ARBA" id="ARBA00023242"/>
    </source>
</evidence>
<comment type="subcellular location">
    <subcellularLocation>
        <location evidence="1">Nucleus</location>
    </subcellularLocation>
</comment>
<feature type="region of interest" description="Disordered" evidence="6">
    <location>
        <begin position="79"/>
        <end position="123"/>
    </location>
</feature>
<evidence type="ECO:0000256" key="6">
    <source>
        <dbReference type="SAM" id="MobiDB-lite"/>
    </source>
</evidence>
<feature type="compositionally biased region" description="Basic and acidic residues" evidence="6">
    <location>
        <begin position="97"/>
        <end position="112"/>
    </location>
</feature>
<keyword evidence="5" id="KW-0539">Nucleus</keyword>
<organism evidence="8 9">
    <name type="scientific">Camelina sativa</name>
    <name type="common">False flax</name>
    <name type="synonym">Myagrum sativum</name>
    <dbReference type="NCBI Taxonomy" id="90675"/>
    <lineage>
        <taxon>Eukaryota</taxon>
        <taxon>Viridiplantae</taxon>
        <taxon>Streptophyta</taxon>
        <taxon>Embryophyta</taxon>
        <taxon>Tracheophyta</taxon>
        <taxon>Spermatophyta</taxon>
        <taxon>Magnoliopsida</taxon>
        <taxon>eudicotyledons</taxon>
        <taxon>Gunneridae</taxon>
        <taxon>Pentapetalae</taxon>
        <taxon>rosids</taxon>
        <taxon>malvids</taxon>
        <taxon>Brassicales</taxon>
        <taxon>Brassicaceae</taxon>
        <taxon>Camelineae</taxon>
        <taxon>Camelina</taxon>
    </lineage>
</organism>
<evidence type="ECO:0000313" key="8">
    <source>
        <dbReference type="Proteomes" id="UP000694864"/>
    </source>
</evidence>
<name>A0ABM0TXE4_CAMSA</name>
<keyword evidence="8" id="KW-1185">Reference proteome</keyword>
<evidence type="ECO:0000256" key="4">
    <source>
        <dbReference type="ARBA" id="ARBA00023163"/>
    </source>
</evidence>
<keyword evidence="3" id="KW-0238">DNA-binding</keyword>
<keyword evidence="4" id="KW-0804">Transcription</keyword>
<dbReference type="Pfam" id="PF02362">
    <property type="entry name" value="B3"/>
    <property type="match status" value="1"/>
</dbReference>
<feature type="domain" description="TF-B3" evidence="7">
    <location>
        <begin position="1"/>
        <end position="71"/>
    </location>
</feature>
<reference evidence="8" key="1">
    <citation type="journal article" date="2014" name="Nat. Commun.">
        <title>The emerging biofuel crop Camelina sativa retains a highly undifferentiated hexaploid genome structure.</title>
        <authorList>
            <person name="Kagale S."/>
            <person name="Koh C."/>
            <person name="Nixon J."/>
            <person name="Bollina V."/>
            <person name="Clarke W.E."/>
            <person name="Tuteja R."/>
            <person name="Spillane C."/>
            <person name="Robinson S.J."/>
            <person name="Links M.G."/>
            <person name="Clarke C."/>
            <person name="Higgins E.E."/>
            <person name="Huebert T."/>
            <person name="Sharpe A.G."/>
            <person name="Parkin I.A."/>
        </authorList>
    </citation>
    <scope>NUCLEOTIDE SEQUENCE [LARGE SCALE GENOMIC DNA]</scope>
    <source>
        <strain evidence="8">cv. DH55</strain>
    </source>
</reference>
<evidence type="ECO:0000256" key="3">
    <source>
        <dbReference type="ARBA" id="ARBA00023125"/>
    </source>
</evidence>
<sequence>MLNMSRNIILVDKDKVEWLMKLKVDSRGAMTIYGRHDWKSFCAANEVGAGESMTLELIRGGTSPFLKFCSKMKKPTFEAEDGIRKKAPVQIQNGGQETDKGEPSRESNKSRGDQGNLQQTQTLSVKDQVAKVKESVVDTLTSIRRFLTEFETKEQELQDSKWGEEKTMGTRQDLRVIIKLKM</sequence>
<dbReference type="Gene3D" id="2.40.330.10">
    <property type="entry name" value="DNA-binding pseudobarrel domain"/>
    <property type="match status" value="1"/>
</dbReference>
<dbReference type="Proteomes" id="UP000694864">
    <property type="component" value="Chromosome 10"/>
</dbReference>
<dbReference type="GeneID" id="104717029"/>
<dbReference type="InterPro" id="IPR015300">
    <property type="entry name" value="DNA-bd_pseudobarrel_sf"/>
</dbReference>
<proteinExistence type="predicted"/>
<dbReference type="PROSITE" id="PS50863">
    <property type="entry name" value="B3"/>
    <property type="match status" value="1"/>
</dbReference>
<evidence type="ECO:0000259" key="7">
    <source>
        <dbReference type="PROSITE" id="PS50863"/>
    </source>
</evidence>
<dbReference type="RefSeq" id="XP_010432835.2">
    <property type="nucleotide sequence ID" value="XM_010434533.2"/>
</dbReference>
<dbReference type="InterPro" id="IPR039218">
    <property type="entry name" value="REM_fam"/>
</dbReference>
<evidence type="ECO:0000256" key="2">
    <source>
        <dbReference type="ARBA" id="ARBA00023015"/>
    </source>
</evidence>
<evidence type="ECO:0000313" key="9">
    <source>
        <dbReference type="RefSeq" id="XP_010432835.2"/>
    </source>
</evidence>
<dbReference type="SUPFAM" id="SSF101936">
    <property type="entry name" value="DNA-binding pseudobarrel domain"/>
    <property type="match status" value="1"/>
</dbReference>
<dbReference type="InterPro" id="IPR003340">
    <property type="entry name" value="B3_DNA-bd"/>
</dbReference>
<keyword evidence="2" id="KW-0805">Transcription regulation</keyword>
<dbReference type="PANTHER" id="PTHR31674:SF75">
    <property type="entry name" value="TF-B3 DOMAIN-CONTAINING PROTEIN"/>
    <property type="match status" value="1"/>
</dbReference>
<gene>
    <name evidence="9" type="primary">LOC104717029</name>
</gene>
<reference evidence="9" key="2">
    <citation type="submission" date="2025-08" db="UniProtKB">
        <authorList>
            <consortium name="RefSeq"/>
        </authorList>
    </citation>
    <scope>IDENTIFICATION</scope>
    <source>
        <tissue evidence="9">Leaf</tissue>
    </source>
</reference>
<dbReference type="CDD" id="cd10017">
    <property type="entry name" value="B3_DNA"/>
    <property type="match status" value="1"/>
</dbReference>
<dbReference type="PANTHER" id="PTHR31674">
    <property type="entry name" value="B3 DOMAIN-CONTAINING PROTEIN REM-LIKE 3-RELATED"/>
    <property type="match status" value="1"/>
</dbReference>
<feature type="compositionally biased region" description="Polar residues" evidence="6">
    <location>
        <begin position="113"/>
        <end position="123"/>
    </location>
</feature>